<evidence type="ECO:0000256" key="1">
    <source>
        <dbReference type="SAM" id="MobiDB-lite"/>
    </source>
</evidence>
<dbReference type="Gene3D" id="1.20.1410.10">
    <property type="entry name" value="I/LWEQ domain"/>
    <property type="match status" value="1"/>
</dbReference>
<evidence type="ECO:0000313" key="2">
    <source>
        <dbReference type="EMBL" id="PLW58192.1"/>
    </source>
</evidence>
<name>A0A2N5W7J5_9BASI</name>
<dbReference type="EMBL" id="PGCJ01000004">
    <property type="protein sequence ID" value="PLW58192.1"/>
    <property type="molecule type" value="Genomic_DNA"/>
</dbReference>
<dbReference type="PANTHER" id="PTHR33069">
    <property type="entry name" value="CHROMOSOME 7, WHOLE GENOME SHOTGUN SEQUENCE-RELATED"/>
    <property type="match status" value="1"/>
</dbReference>
<dbReference type="AlphaFoldDB" id="A0A2N5W7J5"/>
<comment type="caution">
    <text evidence="2">The sequence shown here is derived from an EMBL/GenBank/DDBJ whole genome shotgun (WGS) entry which is preliminary data.</text>
</comment>
<organism evidence="2 3">
    <name type="scientific">Puccinia coronata f. sp. avenae</name>
    <dbReference type="NCBI Taxonomy" id="200324"/>
    <lineage>
        <taxon>Eukaryota</taxon>
        <taxon>Fungi</taxon>
        <taxon>Dikarya</taxon>
        <taxon>Basidiomycota</taxon>
        <taxon>Pucciniomycotina</taxon>
        <taxon>Pucciniomycetes</taxon>
        <taxon>Pucciniales</taxon>
        <taxon>Pucciniaceae</taxon>
        <taxon>Puccinia</taxon>
    </lineage>
</organism>
<gene>
    <name evidence="2" type="ORF">PCANC_00903</name>
</gene>
<dbReference type="OrthoDB" id="2498843at2759"/>
<accession>A0A2N5W7J5</accession>
<evidence type="ECO:0000313" key="3">
    <source>
        <dbReference type="Proteomes" id="UP000235388"/>
    </source>
</evidence>
<keyword evidence="3" id="KW-1185">Reference proteome</keyword>
<dbReference type="PANTHER" id="PTHR33069:SF3">
    <property type="entry name" value="DYNEIN HEAVY CHAIN TAIL DOMAIN-CONTAINING PROTEIN"/>
    <property type="match status" value="1"/>
</dbReference>
<sequence>MADQQRESIVQAFQSLADKYSSHPSRRPSRQIDPIDTDKEHWNEALSRLQLETLPAIHQLIKNLPDSFDCILRDDQGLKHQAIAEIQSGFDRCLDQLVPFVAGIRPRPIASLHQTDDSSLEEFKNFRRQELRSKIEALSEELCIVFHIFFLGQVKQNQSDLQTARGNQPIRKLRFIQLTGIACQSIDCIIQWLTSHELSNILQNWNATLYDIDSLLCRFVYQVINPMSNSEEEDDDNQDTDSEHKPIYLSKESLQLAKSVIPIIKVSRLFCRKLSRHVLNQTPSKSFTAMNSLEFDTLNTAAEMIHCHLDFIIRVVKDADNHDDAWTASNLAETIQKMRDLFDSNLVLIFLYIIPLIPHLNVPSPYNDFQTWSTHWHHLLLLSTQNFLHAVHLFENHPSSRS</sequence>
<reference evidence="2 3" key="1">
    <citation type="submission" date="2017-11" db="EMBL/GenBank/DDBJ databases">
        <title>De novo assembly and phasing of dikaryotic genomes from two isolates of Puccinia coronata f. sp. avenae, the causal agent of oat crown rust.</title>
        <authorList>
            <person name="Miller M.E."/>
            <person name="Zhang Y."/>
            <person name="Omidvar V."/>
            <person name="Sperschneider J."/>
            <person name="Schwessinger B."/>
            <person name="Raley C."/>
            <person name="Palmer J.M."/>
            <person name="Garnica D."/>
            <person name="Upadhyaya N."/>
            <person name="Rathjen J."/>
            <person name="Taylor J.M."/>
            <person name="Park R.F."/>
            <person name="Dodds P.N."/>
            <person name="Hirsch C.D."/>
            <person name="Kianian S.F."/>
            <person name="Figueroa M."/>
        </authorList>
    </citation>
    <scope>NUCLEOTIDE SEQUENCE [LARGE SCALE GENOMIC DNA]</scope>
    <source>
        <strain evidence="2">12NC29</strain>
    </source>
</reference>
<feature type="region of interest" description="Disordered" evidence="1">
    <location>
        <begin position="18"/>
        <end position="37"/>
    </location>
</feature>
<dbReference type="Proteomes" id="UP000235388">
    <property type="component" value="Unassembled WGS sequence"/>
</dbReference>
<proteinExistence type="predicted"/>
<protein>
    <submittedName>
        <fullName evidence="2">Uncharacterized protein</fullName>
    </submittedName>
</protein>